<evidence type="ECO:0000313" key="1">
    <source>
        <dbReference type="EMBL" id="ATZ21535.1"/>
    </source>
</evidence>
<sequence>MVKKIDFDIEGRAQDNKYKDETVLLSRIIAAMKKADKEWDFSATVTVLNDGLVSGPNKRMQVVETFIQEYAKAGLSVNDLPKFNSMVMDYDIYETAIAKLWFS</sequence>
<dbReference type="AlphaFoldDB" id="A0A2K8P7E8"/>
<dbReference type="EMBL" id="CP024969">
    <property type="protein sequence ID" value="ATZ21535.1"/>
    <property type="molecule type" value="Genomic_DNA"/>
</dbReference>
<keyword evidence="2" id="KW-1185">Reference proteome</keyword>
<dbReference type="KEGG" id="mtab:MTABA_v1c03320"/>
<dbReference type="RefSeq" id="WP_100679476.1">
    <property type="nucleotide sequence ID" value="NZ_CP024969.1"/>
</dbReference>
<evidence type="ECO:0000313" key="2">
    <source>
        <dbReference type="Proteomes" id="UP000232223"/>
    </source>
</evidence>
<accession>A0A2K8P7E8</accession>
<dbReference type="OrthoDB" id="99456at2"/>
<protein>
    <submittedName>
        <fullName evidence="1">Uncharacterized protein</fullName>
    </submittedName>
</protein>
<dbReference type="Proteomes" id="UP000232223">
    <property type="component" value="Chromosome"/>
</dbReference>
<gene>
    <name evidence="1" type="ORF">MTABA_v1c03320</name>
</gene>
<reference evidence="1 2" key="1">
    <citation type="submission" date="2017-11" db="EMBL/GenBank/DDBJ databases">
        <title>Genome sequence of Mesoplasma tabanidae BARC 857 (ATCC 49584).</title>
        <authorList>
            <person name="Lo W.-S."/>
            <person name="Kuo C.-H."/>
        </authorList>
    </citation>
    <scope>NUCLEOTIDE SEQUENCE [LARGE SCALE GENOMIC DNA]</scope>
    <source>
        <strain evidence="1 2">BARC 857</strain>
    </source>
</reference>
<dbReference type="Gene3D" id="3.20.20.80">
    <property type="entry name" value="Glycosidases"/>
    <property type="match status" value="1"/>
</dbReference>
<name>A0A2K8P7E8_9MOLU</name>
<organism evidence="1 2">
    <name type="scientific">Mesoplasma tabanidae</name>
    <dbReference type="NCBI Taxonomy" id="219745"/>
    <lineage>
        <taxon>Bacteria</taxon>
        <taxon>Bacillati</taxon>
        <taxon>Mycoplasmatota</taxon>
        <taxon>Mollicutes</taxon>
        <taxon>Entomoplasmatales</taxon>
        <taxon>Entomoplasmataceae</taxon>
        <taxon>Mesoplasma</taxon>
    </lineage>
</organism>
<proteinExistence type="predicted"/>